<dbReference type="EMBL" id="HE573023">
    <property type="protein sequence ID" value="CCC48848.1"/>
    <property type="molecule type" value="Genomic_DNA"/>
</dbReference>
<sequence>MIQPSSVCTHRGVCALRIISPGAFTSPTCAQPFYDQAKRGHHGEQSVPNIASSLKEEPLTRQGAASLLLESQPFRCPPKCELGDARHKLMSAANTLCTSNPIHVIARYSAVSSIN</sequence>
<protein>
    <submittedName>
        <fullName evidence="1">Uncharacterized protein</fullName>
    </submittedName>
</protein>
<proteinExistence type="predicted"/>
<dbReference type="AlphaFoldDB" id="G0TY03"/>
<gene>
    <name evidence="1" type="ORF">TVY486_0701850</name>
</gene>
<organism evidence="1">
    <name type="scientific">Trypanosoma vivax (strain Y486)</name>
    <dbReference type="NCBI Taxonomy" id="1055687"/>
    <lineage>
        <taxon>Eukaryota</taxon>
        <taxon>Discoba</taxon>
        <taxon>Euglenozoa</taxon>
        <taxon>Kinetoplastea</taxon>
        <taxon>Metakinetoplastina</taxon>
        <taxon>Trypanosomatida</taxon>
        <taxon>Trypanosomatidae</taxon>
        <taxon>Trypanosoma</taxon>
        <taxon>Duttonella</taxon>
    </lineage>
</organism>
<name>G0TY03_TRYVY</name>
<evidence type="ECO:0000313" key="1">
    <source>
        <dbReference type="EMBL" id="CCC48848.1"/>
    </source>
</evidence>
<accession>G0TY03</accession>
<reference evidence="1" key="1">
    <citation type="journal article" date="2012" name="Proc. Natl. Acad. Sci. U.S.A.">
        <title>Antigenic diversity is generated by distinct evolutionary mechanisms in African trypanosome species.</title>
        <authorList>
            <person name="Jackson A.P."/>
            <person name="Berry A."/>
            <person name="Aslett M."/>
            <person name="Allison H.C."/>
            <person name="Burton P."/>
            <person name="Vavrova-Anderson J."/>
            <person name="Brown R."/>
            <person name="Browne H."/>
            <person name="Corton N."/>
            <person name="Hauser H."/>
            <person name="Gamble J."/>
            <person name="Gilderthorp R."/>
            <person name="Marcello L."/>
            <person name="McQuillan J."/>
            <person name="Otto T.D."/>
            <person name="Quail M.A."/>
            <person name="Sanders M.J."/>
            <person name="van Tonder A."/>
            <person name="Ginger M.L."/>
            <person name="Field M.C."/>
            <person name="Barry J.D."/>
            <person name="Hertz-Fowler C."/>
            <person name="Berriman M."/>
        </authorList>
    </citation>
    <scope>NUCLEOTIDE SEQUENCE</scope>
    <source>
        <strain evidence="1">Y486</strain>
    </source>
</reference>